<dbReference type="InterPro" id="IPR039426">
    <property type="entry name" value="TonB-dep_rcpt-like"/>
</dbReference>
<evidence type="ECO:0000256" key="2">
    <source>
        <dbReference type="ARBA" id="ARBA00022448"/>
    </source>
</evidence>
<organism evidence="11">
    <name type="scientific">hydrothermal vent metagenome</name>
    <dbReference type="NCBI Taxonomy" id="652676"/>
    <lineage>
        <taxon>unclassified sequences</taxon>
        <taxon>metagenomes</taxon>
        <taxon>ecological metagenomes</taxon>
    </lineage>
</organism>
<dbReference type="GO" id="GO:0015344">
    <property type="term" value="F:siderophore uptake transmembrane transporter activity"/>
    <property type="evidence" value="ECO:0007669"/>
    <property type="project" value="TreeGrafter"/>
</dbReference>
<keyword evidence="5" id="KW-0798">TonB box</keyword>
<evidence type="ECO:0000256" key="5">
    <source>
        <dbReference type="ARBA" id="ARBA00023077"/>
    </source>
</evidence>
<dbReference type="Gene3D" id="2.170.130.10">
    <property type="entry name" value="TonB-dependent receptor, plug domain"/>
    <property type="match status" value="1"/>
</dbReference>
<evidence type="ECO:0000256" key="4">
    <source>
        <dbReference type="ARBA" id="ARBA00022729"/>
    </source>
</evidence>
<evidence type="ECO:0000313" key="11">
    <source>
        <dbReference type="EMBL" id="VAX18144.1"/>
    </source>
</evidence>
<dbReference type="GO" id="GO:0009279">
    <property type="term" value="C:cell outer membrane"/>
    <property type="evidence" value="ECO:0007669"/>
    <property type="project" value="UniProtKB-SubCell"/>
</dbReference>
<proteinExistence type="predicted"/>
<evidence type="ECO:0000256" key="3">
    <source>
        <dbReference type="ARBA" id="ARBA00022692"/>
    </source>
</evidence>
<dbReference type="InterPro" id="IPR037066">
    <property type="entry name" value="Plug_dom_sf"/>
</dbReference>
<protein>
    <submittedName>
        <fullName evidence="11">TonB-dependent receptor</fullName>
    </submittedName>
</protein>
<dbReference type="PROSITE" id="PS52016">
    <property type="entry name" value="TONB_DEPENDENT_REC_3"/>
    <property type="match status" value="1"/>
</dbReference>
<keyword evidence="3" id="KW-0812">Transmembrane</keyword>
<dbReference type="GO" id="GO:0044718">
    <property type="term" value="P:siderophore transmembrane transport"/>
    <property type="evidence" value="ECO:0007669"/>
    <property type="project" value="TreeGrafter"/>
</dbReference>
<reference evidence="11" key="1">
    <citation type="submission" date="2018-06" db="EMBL/GenBank/DDBJ databases">
        <authorList>
            <person name="Zhirakovskaya E."/>
        </authorList>
    </citation>
    <scope>NUCLEOTIDE SEQUENCE</scope>
</reference>
<feature type="domain" description="TonB-dependent receptor-like beta-barrel" evidence="9">
    <location>
        <begin position="351"/>
        <end position="841"/>
    </location>
</feature>
<evidence type="ECO:0000259" key="9">
    <source>
        <dbReference type="Pfam" id="PF00593"/>
    </source>
</evidence>
<dbReference type="Pfam" id="PF00593">
    <property type="entry name" value="TonB_dep_Rec_b-barrel"/>
    <property type="match status" value="1"/>
</dbReference>
<dbReference type="EMBL" id="UOGD01000093">
    <property type="protein sequence ID" value="VAX18144.1"/>
    <property type="molecule type" value="Genomic_DNA"/>
</dbReference>
<evidence type="ECO:0000256" key="7">
    <source>
        <dbReference type="ARBA" id="ARBA00023170"/>
    </source>
</evidence>
<keyword evidence="8" id="KW-0998">Cell outer membrane</keyword>
<dbReference type="InterPro" id="IPR036942">
    <property type="entry name" value="Beta-barrel_TonB_sf"/>
</dbReference>
<accession>A0A3B1C2A2</accession>
<feature type="domain" description="TonB-dependent receptor plug" evidence="10">
    <location>
        <begin position="141"/>
        <end position="221"/>
    </location>
</feature>
<name>A0A3B1C2A2_9ZZZZ</name>
<keyword evidence="6" id="KW-0472">Membrane</keyword>
<sequence length="901" mass="102177">MRFSMKYFNSILILVISLVINSQMFGAAVGKIAGKITDMDTGEGLIGANVVITQVWDWENKKVMPFSQSIGAAADINGNFTILNVPPGTYNLKISMMGYTSKVIEKVQVSINRTTTLNIHLSSSALSVAEVVVQAKKDIIKKDLTSSIQTISAKELQTYNLESIGEAVALTPGVVNGHFRGGRGGEVAYLIDGLESGIALNRDAVQEIEVISGTFNAEYGKVMSGIVNTAPREGGEKFNGMVRGYTSNYYTTHDYVGLSPSDITHTLEGRFNLSGPIFSKNLTFFVFGNAVKNDGLFYGIRRYNSTDYSFVGAAIPKREWIDIHTGDNAEVPMSSSQSQSLMTNIAWQVFTGLKVNLLYQYENSEGQTGYNHSYKYIPDRTNMYWTTKNSTTLSFTNTMGTNAFHELKLLYFNNDYQTSRYKSPYDSRYVNDLYNTSNGGFTSGGNDKGFAYTKDRRLEAKYDLVWQVSTHHELKFGLDYVDITLDRNEFSLRNWYEVFDPDNQSKFYKPYVPDDTTTYANSYLKSPTEFSAYLQDKSEYNDLVINFGLRFDWFDPNTVYPTDLRNPANRIVTERKSEYVNANPQYQISPRIGLSYLMGDAAALHFSYGHFFQIPNYNHMFTNPNYEITTTNYSSVIGNPNIKAEKTVKYELGLQLKVTEELLFKTTLFYNDIYNLETVVPIETYDAVIYGYYTNLDYASARGLTAEFNYGLGALNFNINYTLQYAEGNASQPMSNFTKAAQSVDPVTTFVPLDWDQRHTVNFLFGYSKINWGLSLTGRYGSGTRFTYSPPIESSLALVLIPENGWTKPATFYADLKGYYDFDFLDAWSMDFRVGLYIYNLFDIRNQIQIYNDSGTANSTTDIERYKEDYVSTFTTIYDYYSRPNYYSAPRSIKLELSLIF</sequence>
<evidence type="ECO:0000256" key="8">
    <source>
        <dbReference type="ARBA" id="ARBA00023237"/>
    </source>
</evidence>
<keyword evidence="4" id="KW-0732">Signal</keyword>
<keyword evidence="2" id="KW-0813">Transport</keyword>
<dbReference type="InterPro" id="IPR012910">
    <property type="entry name" value="Plug_dom"/>
</dbReference>
<evidence type="ECO:0000256" key="1">
    <source>
        <dbReference type="ARBA" id="ARBA00004571"/>
    </source>
</evidence>
<evidence type="ECO:0000259" key="10">
    <source>
        <dbReference type="Pfam" id="PF07715"/>
    </source>
</evidence>
<dbReference type="PANTHER" id="PTHR30069:SF29">
    <property type="entry name" value="HEMOGLOBIN AND HEMOGLOBIN-HAPTOGLOBIN-BINDING PROTEIN 1-RELATED"/>
    <property type="match status" value="1"/>
</dbReference>
<dbReference type="InterPro" id="IPR008969">
    <property type="entry name" value="CarboxyPept-like_regulatory"/>
</dbReference>
<dbReference type="PANTHER" id="PTHR30069">
    <property type="entry name" value="TONB-DEPENDENT OUTER MEMBRANE RECEPTOR"/>
    <property type="match status" value="1"/>
</dbReference>
<dbReference type="Gene3D" id="2.40.170.20">
    <property type="entry name" value="TonB-dependent receptor, beta-barrel domain"/>
    <property type="match status" value="1"/>
</dbReference>
<dbReference type="SUPFAM" id="SSF56935">
    <property type="entry name" value="Porins"/>
    <property type="match status" value="1"/>
</dbReference>
<evidence type="ECO:0000256" key="6">
    <source>
        <dbReference type="ARBA" id="ARBA00023136"/>
    </source>
</evidence>
<dbReference type="Pfam" id="PF07715">
    <property type="entry name" value="Plug"/>
    <property type="match status" value="1"/>
</dbReference>
<dbReference type="Pfam" id="PF13715">
    <property type="entry name" value="CarbopepD_reg_2"/>
    <property type="match status" value="1"/>
</dbReference>
<dbReference type="InterPro" id="IPR000531">
    <property type="entry name" value="Beta-barrel_TonB"/>
</dbReference>
<dbReference type="SUPFAM" id="SSF49464">
    <property type="entry name" value="Carboxypeptidase regulatory domain-like"/>
    <property type="match status" value="1"/>
</dbReference>
<comment type="subcellular location">
    <subcellularLocation>
        <location evidence="1">Cell outer membrane</location>
        <topology evidence="1">Multi-pass membrane protein</topology>
    </subcellularLocation>
</comment>
<dbReference type="AlphaFoldDB" id="A0A3B1C2A2"/>
<dbReference type="Gene3D" id="2.60.40.1120">
    <property type="entry name" value="Carboxypeptidase-like, regulatory domain"/>
    <property type="match status" value="1"/>
</dbReference>
<keyword evidence="7 11" id="KW-0675">Receptor</keyword>
<gene>
    <name evidence="11" type="ORF">MNBD_IGNAVI01-1949</name>
</gene>